<evidence type="ECO:0000256" key="1">
    <source>
        <dbReference type="ARBA" id="ARBA00001974"/>
    </source>
</evidence>
<keyword evidence="4 5" id="KW-0274">FAD</keyword>
<feature type="domain" description="Glucose-methanol-choline oxidoreductase N-terminal" evidence="7">
    <location>
        <begin position="309"/>
        <end position="323"/>
    </location>
</feature>
<evidence type="ECO:0000256" key="4">
    <source>
        <dbReference type="PIRSR" id="PIRSR000137-2"/>
    </source>
</evidence>
<comment type="similarity">
    <text evidence="2 5">Belongs to the GMC oxidoreductase family.</text>
</comment>
<accession>A0AAN6G8L2</accession>
<dbReference type="SUPFAM" id="SSF51905">
    <property type="entry name" value="FAD/NAD(P)-binding domain"/>
    <property type="match status" value="1"/>
</dbReference>
<dbReference type="Pfam" id="PF00732">
    <property type="entry name" value="GMC_oxred_N"/>
    <property type="match status" value="1"/>
</dbReference>
<comment type="cofactor">
    <cofactor evidence="1 4">
        <name>FAD</name>
        <dbReference type="ChEBI" id="CHEBI:57692"/>
    </cofactor>
</comment>
<dbReference type="Gene3D" id="3.50.50.60">
    <property type="entry name" value="FAD/NAD(P)-binding domain"/>
    <property type="match status" value="1"/>
</dbReference>
<dbReference type="GO" id="GO:0016614">
    <property type="term" value="F:oxidoreductase activity, acting on CH-OH group of donors"/>
    <property type="evidence" value="ECO:0007669"/>
    <property type="project" value="InterPro"/>
</dbReference>
<evidence type="ECO:0000256" key="3">
    <source>
        <dbReference type="PIRSR" id="PIRSR000137-1"/>
    </source>
</evidence>
<dbReference type="InterPro" id="IPR012132">
    <property type="entry name" value="GMC_OxRdtase"/>
</dbReference>
<dbReference type="PROSITE" id="PS00624">
    <property type="entry name" value="GMC_OXRED_2"/>
    <property type="match status" value="1"/>
</dbReference>
<name>A0AAN6G8L2_9BASI</name>
<sequence length="656" mass="69823">MSFLFSSLRRGPKDSALSACAAPTRVAPDTPASAAGAPPADAPAYDAIVVGAGTAGSVLAHRLSQDAATRVLVLERGTYMSDAVARIPLLSAARAFQAFYTTNIHTAPQPAFEGRTSVVQVGRMVGGSSAINATVYSRGSHCEFDAWNLDGWRGADLDKYFTKSERLHVEPDHAAPVSSSRGTEGPWQIRITKPVLGFNEPFLTACDNIGIVRTPDPHAFEDGTGPVATGAWSVQAAQTPDGSRHHAGFAYLPENVLRERANLKLCVDAGVERVQLSEQDGKLQVEGVWIVQKGKVYYARTKRVIIASGAIFSPCILQRSGLGPAPLLKSLSIPVLADLPGVGGHLTDHFLVPLHFSGPLQDSAYQMIRGAGALPTLVRNALTYWRTGRGLFATACTMESMSYFPTEEVEIVPASTDGAPGRIRLRTHDVRKHVPDVELTVSGVWADGKMPEYHGLGARGVVCFLVLLVKPESAGEVSITSTREADLPTIDPAYLQAEADMRALRTGIRVGMAVAAQMRHQIGYDLGPACVPGWEPLKGGWDADCLPTLAPSGEEVKAKLTPDFDFVDPTKVPDATIDAFIRKHAFGAQHMSSTCRMGPASDPSAVLDPATLEVRGTSGLSVCDASIFPHVLSVHPSAAIVAAAEKYADELIKRSS</sequence>
<gene>
    <name evidence="8" type="ORF">OC842_005036</name>
</gene>
<dbReference type="AlphaFoldDB" id="A0AAN6G8L2"/>
<evidence type="ECO:0000313" key="8">
    <source>
        <dbReference type="EMBL" id="KAK0526915.1"/>
    </source>
</evidence>
<feature type="active site" description="Proton donor" evidence="3">
    <location>
        <position position="590"/>
    </location>
</feature>
<evidence type="ECO:0000313" key="9">
    <source>
        <dbReference type="Proteomes" id="UP001176521"/>
    </source>
</evidence>
<feature type="domain" description="Glucose-methanol-choline oxidoreductase N-terminal" evidence="6">
    <location>
        <begin position="122"/>
        <end position="145"/>
    </location>
</feature>
<dbReference type="Gene3D" id="3.30.560.10">
    <property type="entry name" value="Glucose Oxidase, domain 3"/>
    <property type="match status" value="1"/>
</dbReference>
<evidence type="ECO:0000256" key="5">
    <source>
        <dbReference type="RuleBase" id="RU003968"/>
    </source>
</evidence>
<keyword evidence="9" id="KW-1185">Reference proteome</keyword>
<reference evidence="8" key="1">
    <citation type="journal article" date="2023" name="PhytoFront">
        <title>Draft Genome Resources of Seven Strains of Tilletia horrida, Causal Agent of Kernel Smut of Rice.</title>
        <authorList>
            <person name="Khanal S."/>
            <person name="Antony Babu S."/>
            <person name="Zhou X.G."/>
        </authorList>
    </citation>
    <scope>NUCLEOTIDE SEQUENCE</scope>
    <source>
        <strain evidence="8">TX3</strain>
    </source>
</reference>
<feature type="active site" description="Proton acceptor" evidence="3">
    <location>
        <position position="635"/>
    </location>
</feature>
<dbReference type="Proteomes" id="UP001176521">
    <property type="component" value="Unassembled WGS sequence"/>
</dbReference>
<evidence type="ECO:0000259" key="6">
    <source>
        <dbReference type="PROSITE" id="PS00623"/>
    </source>
</evidence>
<feature type="binding site" evidence="4">
    <location>
        <begin position="132"/>
        <end position="135"/>
    </location>
    <ligand>
        <name>FAD</name>
        <dbReference type="ChEBI" id="CHEBI:57692"/>
    </ligand>
</feature>
<dbReference type="InterPro" id="IPR036188">
    <property type="entry name" value="FAD/NAD-bd_sf"/>
</dbReference>
<dbReference type="PIRSF" id="PIRSF000137">
    <property type="entry name" value="Alcohol_oxidase"/>
    <property type="match status" value="1"/>
</dbReference>
<comment type="caution">
    <text evidence="8">The sequence shown here is derived from an EMBL/GenBank/DDBJ whole genome shotgun (WGS) entry which is preliminary data.</text>
</comment>
<keyword evidence="5" id="KW-0285">Flavoprotein</keyword>
<dbReference type="PROSITE" id="PS00623">
    <property type="entry name" value="GMC_OXRED_1"/>
    <property type="match status" value="1"/>
</dbReference>
<protein>
    <recommendedName>
        <fullName evidence="6 7">Glucose-methanol-choline oxidoreductase N-terminal domain-containing protein</fullName>
    </recommendedName>
</protein>
<dbReference type="InterPro" id="IPR007867">
    <property type="entry name" value="GMC_OxRtase_C"/>
</dbReference>
<proteinExistence type="inferred from homology"/>
<feature type="binding site" evidence="4">
    <location>
        <position position="271"/>
    </location>
    <ligand>
        <name>FAD</name>
        <dbReference type="ChEBI" id="CHEBI:57692"/>
    </ligand>
</feature>
<dbReference type="PANTHER" id="PTHR11552">
    <property type="entry name" value="GLUCOSE-METHANOL-CHOLINE GMC OXIDOREDUCTASE"/>
    <property type="match status" value="1"/>
</dbReference>
<evidence type="ECO:0000256" key="2">
    <source>
        <dbReference type="ARBA" id="ARBA00010790"/>
    </source>
</evidence>
<dbReference type="SUPFAM" id="SSF54373">
    <property type="entry name" value="FAD-linked reductases, C-terminal domain"/>
    <property type="match status" value="1"/>
</dbReference>
<dbReference type="Pfam" id="PF05199">
    <property type="entry name" value="GMC_oxred_C"/>
    <property type="match status" value="1"/>
</dbReference>
<dbReference type="EMBL" id="JAPDMQ010000333">
    <property type="protein sequence ID" value="KAK0526915.1"/>
    <property type="molecule type" value="Genomic_DNA"/>
</dbReference>
<evidence type="ECO:0000259" key="7">
    <source>
        <dbReference type="PROSITE" id="PS00624"/>
    </source>
</evidence>
<dbReference type="InterPro" id="IPR000172">
    <property type="entry name" value="GMC_OxRdtase_N"/>
</dbReference>
<dbReference type="PANTHER" id="PTHR11552:SF219">
    <property type="entry name" value="GLUCOSE-METHANOL-CHOLINE OXIDOREDUCTASE N-TERMINAL DOMAIN-CONTAINING PROTEIN"/>
    <property type="match status" value="1"/>
</dbReference>
<dbReference type="GO" id="GO:0050660">
    <property type="term" value="F:flavin adenine dinucleotide binding"/>
    <property type="evidence" value="ECO:0007669"/>
    <property type="project" value="InterPro"/>
</dbReference>
<organism evidence="8 9">
    <name type="scientific">Tilletia horrida</name>
    <dbReference type="NCBI Taxonomy" id="155126"/>
    <lineage>
        <taxon>Eukaryota</taxon>
        <taxon>Fungi</taxon>
        <taxon>Dikarya</taxon>
        <taxon>Basidiomycota</taxon>
        <taxon>Ustilaginomycotina</taxon>
        <taxon>Exobasidiomycetes</taxon>
        <taxon>Tilletiales</taxon>
        <taxon>Tilletiaceae</taxon>
        <taxon>Tilletia</taxon>
    </lineage>
</organism>